<proteinExistence type="predicted"/>
<organism evidence="1 2">
    <name type="scientific">Candidatus Hydrogenosomobacter endosymbioticus</name>
    <dbReference type="NCBI Taxonomy" id="2558174"/>
    <lineage>
        <taxon>Bacteria</taxon>
        <taxon>Pseudomonadati</taxon>
        <taxon>Pseudomonadota</taxon>
        <taxon>Alphaproteobacteria</taxon>
        <taxon>Holosporales</taxon>
        <taxon>Holosporaceae</taxon>
        <taxon>Candidatus Hydrogenosomobacter</taxon>
    </lineage>
</organism>
<evidence type="ECO:0000313" key="2">
    <source>
        <dbReference type="Proteomes" id="UP001320209"/>
    </source>
</evidence>
<evidence type="ECO:0000313" key="1">
    <source>
        <dbReference type="EMBL" id="BDB96351.1"/>
    </source>
</evidence>
<sequence length="108" mass="12232">MEKDKILSINIPGIIAASGAQAFGMVWCCGSYKPYLDMENRNNTEKVYTLLKDDVFYDDLKQNFFSKLVKHENPPSTICIGTFSHYQDAHDNNTVSSLTLSGPYMLRD</sequence>
<protein>
    <submittedName>
        <fullName evidence="1">Uncharacterized protein</fullName>
    </submittedName>
</protein>
<accession>A0ABM7V988</accession>
<reference evidence="1" key="1">
    <citation type="submission" date="2021-10" db="EMBL/GenBank/DDBJ databases">
        <title>Genome Sequence of The Candidatus Hydrogeosomobacter endosymbioticus, an Intracellular Bacterial Symbiont of the Anaerobic Ciliate GW7.</title>
        <authorList>
            <person name="Shiohama Y."/>
            <person name="Shinzato N."/>
        </authorList>
    </citation>
    <scope>NUCLEOTIDE SEQUENCE [LARGE SCALE GENOMIC DNA]</scope>
    <source>
        <strain evidence="1">200920</strain>
    </source>
</reference>
<dbReference type="Proteomes" id="UP001320209">
    <property type="component" value="Chromosome"/>
</dbReference>
<name>A0ABM7V988_9PROT</name>
<gene>
    <name evidence="1" type="ORF">HYD_4840</name>
</gene>
<keyword evidence="2" id="KW-1185">Reference proteome</keyword>
<dbReference type="EMBL" id="AP025225">
    <property type="protein sequence ID" value="BDB96351.1"/>
    <property type="molecule type" value="Genomic_DNA"/>
</dbReference>